<keyword evidence="5 8" id="KW-0812">Transmembrane</keyword>
<keyword evidence="7 8" id="KW-0472">Membrane</keyword>
<evidence type="ECO:0000256" key="2">
    <source>
        <dbReference type="ARBA" id="ARBA00009212"/>
    </source>
</evidence>
<name>I0IC27_PHYMF</name>
<evidence type="ECO:0000256" key="3">
    <source>
        <dbReference type="ARBA" id="ARBA00022448"/>
    </source>
</evidence>
<dbReference type="PANTHER" id="PTHR34702:SF1">
    <property type="entry name" value="NA(+)_H(+) ANTIPORTER SUBUNIT F"/>
    <property type="match status" value="1"/>
</dbReference>
<comment type="similarity">
    <text evidence="2">Belongs to the CPA3 antiporters (TC 2.A.63) subunit F family.</text>
</comment>
<evidence type="ECO:0000256" key="1">
    <source>
        <dbReference type="ARBA" id="ARBA00004651"/>
    </source>
</evidence>
<dbReference type="RefSeq" id="WP_014436035.1">
    <property type="nucleotide sequence ID" value="NC_017080.1"/>
</dbReference>
<sequence length="113" mass="11329">MSALLLLSGGLLGDAAGAGVDAPGLSIHDAAMGVIGVAMVLAVVRLLRGPSLADRVVALDLLAFFSVGLVALIAVVSERAELVIVAVVVALLTFMGTAAFALYLERKGNENAG</sequence>
<keyword evidence="3" id="KW-0813">Transport</keyword>
<dbReference type="Proteomes" id="UP000007881">
    <property type="component" value="Chromosome"/>
</dbReference>
<dbReference type="GO" id="GO:0015385">
    <property type="term" value="F:sodium:proton antiporter activity"/>
    <property type="evidence" value="ECO:0007669"/>
    <property type="project" value="TreeGrafter"/>
</dbReference>
<dbReference type="InterPro" id="IPR007208">
    <property type="entry name" value="MrpF/PhaF-like"/>
</dbReference>
<keyword evidence="6 8" id="KW-1133">Transmembrane helix</keyword>
<proteinExistence type="inferred from homology"/>
<keyword evidence="4" id="KW-1003">Cell membrane</keyword>
<accession>I0IC27</accession>
<dbReference type="eggNOG" id="COG2212">
    <property type="taxonomic scope" value="Bacteria"/>
</dbReference>
<dbReference type="PANTHER" id="PTHR34702">
    <property type="entry name" value="NA(+)/H(+) ANTIPORTER SUBUNIT F1"/>
    <property type="match status" value="1"/>
</dbReference>
<evidence type="ECO:0000256" key="4">
    <source>
        <dbReference type="ARBA" id="ARBA00022475"/>
    </source>
</evidence>
<dbReference type="Pfam" id="PF04066">
    <property type="entry name" value="MrpF_PhaF"/>
    <property type="match status" value="1"/>
</dbReference>
<dbReference type="HOGENOM" id="CLU_125825_1_2_0"/>
<dbReference type="KEGG" id="phm:PSMK_06560"/>
<protein>
    <submittedName>
        <fullName evidence="9">Na(+)/H(+) antiporter subunit F</fullName>
    </submittedName>
</protein>
<evidence type="ECO:0000256" key="8">
    <source>
        <dbReference type="SAM" id="Phobius"/>
    </source>
</evidence>
<feature type="transmembrane region" description="Helical" evidence="8">
    <location>
        <begin position="27"/>
        <end position="44"/>
    </location>
</feature>
<evidence type="ECO:0000313" key="10">
    <source>
        <dbReference type="Proteomes" id="UP000007881"/>
    </source>
</evidence>
<organism evidence="9 10">
    <name type="scientific">Phycisphaera mikurensis (strain NBRC 102666 / KCTC 22515 / FYK2301M01)</name>
    <dbReference type="NCBI Taxonomy" id="1142394"/>
    <lineage>
        <taxon>Bacteria</taxon>
        <taxon>Pseudomonadati</taxon>
        <taxon>Planctomycetota</taxon>
        <taxon>Phycisphaerae</taxon>
        <taxon>Phycisphaerales</taxon>
        <taxon>Phycisphaeraceae</taxon>
        <taxon>Phycisphaera</taxon>
    </lineage>
</organism>
<comment type="subcellular location">
    <subcellularLocation>
        <location evidence="1">Cell membrane</location>
        <topology evidence="1">Multi-pass membrane protein</topology>
    </subcellularLocation>
</comment>
<gene>
    <name evidence="9" type="primary">mrpF</name>
    <name evidence="9" type="ordered locus">PSMK_06560</name>
</gene>
<feature type="transmembrane region" description="Helical" evidence="8">
    <location>
        <begin position="56"/>
        <end position="76"/>
    </location>
</feature>
<dbReference type="GO" id="GO:0005886">
    <property type="term" value="C:plasma membrane"/>
    <property type="evidence" value="ECO:0007669"/>
    <property type="project" value="UniProtKB-SubCell"/>
</dbReference>
<dbReference type="STRING" id="1142394.PSMK_06560"/>
<dbReference type="EMBL" id="AP012338">
    <property type="protein sequence ID" value="BAM02815.1"/>
    <property type="molecule type" value="Genomic_DNA"/>
</dbReference>
<dbReference type="AlphaFoldDB" id="I0IC27"/>
<evidence type="ECO:0000256" key="5">
    <source>
        <dbReference type="ARBA" id="ARBA00022692"/>
    </source>
</evidence>
<keyword evidence="10" id="KW-1185">Reference proteome</keyword>
<evidence type="ECO:0000256" key="7">
    <source>
        <dbReference type="ARBA" id="ARBA00023136"/>
    </source>
</evidence>
<feature type="transmembrane region" description="Helical" evidence="8">
    <location>
        <begin position="82"/>
        <end position="104"/>
    </location>
</feature>
<evidence type="ECO:0000313" key="9">
    <source>
        <dbReference type="EMBL" id="BAM02815.1"/>
    </source>
</evidence>
<evidence type="ECO:0000256" key="6">
    <source>
        <dbReference type="ARBA" id="ARBA00022989"/>
    </source>
</evidence>
<reference evidence="9 10" key="1">
    <citation type="submission" date="2012-02" db="EMBL/GenBank/DDBJ databases">
        <title>Complete genome sequence of Phycisphaera mikurensis NBRC 102666.</title>
        <authorList>
            <person name="Ankai A."/>
            <person name="Hosoyama A."/>
            <person name="Terui Y."/>
            <person name="Sekine M."/>
            <person name="Fukai R."/>
            <person name="Kato Y."/>
            <person name="Nakamura S."/>
            <person name="Yamada-Narita S."/>
            <person name="Kawakoshi A."/>
            <person name="Fukunaga Y."/>
            <person name="Yamazaki S."/>
            <person name="Fujita N."/>
        </authorList>
    </citation>
    <scope>NUCLEOTIDE SEQUENCE [LARGE SCALE GENOMIC DNA]</scope>
    <source>
        <strain evidence="10">NBRC 102666 / KCTC 22515 / FYK2301M01</strain>
    </source>
</reference>